<evidence type="ECO:0000256" key="2">
    <source>
        <dbReference type="ARBA" id="ARBA00005120"/>
    </source>
</evidence>
<dbReference type="PRINTS" id="PR00146">
    <property type="entry name" value="DHPICSNTHASE"/>
</dbReference>
<evidence type="ECO:0000256" key="9">
    <source>
        <dbReference type="ARBA" id="ARBA00023239"/>
    </source>
</evidence>
<evidence type="ECO:0000256" key="13">
    <source>
        <dbReference type="PIRNR" id="PIRNR001365"/>
    </source>
</evidence>
<comment type="similarity">
    <text evidence="3 12 13">Belongs to the DapA family.</text>
</comment>
<evidence type="ECO:0000313" key="17">
    <source>
        <dbReference type="Proteomes" id="UP000094296"/>
    </source>
</evidence>
<name>A0A1E5G660_9FIRM</name>
<dbReference type="Gene3D" id="3.20.20.70">
    <property type="entry name" value="Aldolase class I"/>
    <property type="match status" value="1"/>
</dbReference>
<dbReference type="NCBIfam" id="TIGR00674">
    <property type="entry name" value="dapA"/>
    <property type="match status" value="1"/>
</dbReference>
<comment type="subunit">
    <text evidence="12">Homotetramer; dimer of dimers.</text>
</comment>
<reference evidence="16 17" key="1">
    <citation type="submission" date="2016-09" db="EMBL/GenBank/DDBJ databases">
        <title>Draft genome sequence for the type strain of Desulfuribacillus alkaliarsenatis AHT28, an obligately anaerobic, sulfidogenic bacterium isolated from Russian soda lake sediments.</title>
        <authorList>
            <person name="Abin C.A."/>
            <person name="Hollibaugh J.T."/>
        </authorList>
    </citation>
    <scope>NUCLEOTIDE SEQUENCE [LARGE SCALE GENOMIC DNA]</scope>
    <source>
        <strain evidence="16 17">AHT28</strain>
    </source>
</reference>
<evidence type="ECO:0000256" key="8">
    <source>
        <dbReference type="ARBA" id="ARBA00023154"/>
    </source>
</evidence>
<keyword evidence="9 12" id="KW-0456">Lyase</keyword>
<dbReference type="PIRSF" id="PIRSF001365">
    <property type="entry name" value="DHDPS"/>
    <property type="match status" value="1"/>
</dbReference>
<dbReference type="UniPathway" id="UPA00034">
    <property type="reaction ID" value="UER00017"/>
</dbReference>
<keyword evidence="7 12" id="KW-0220">Diaminopimelate biosynthesis</keyword>
<feature type="active site" description="Proton donor/acceptor" evidence="12 14">
    <location>
        <position position="134"/>
    </location>
</feature>
<proteinExistence type="inferred from homology"/>
<feature type="site" description="Part of a proton relay during catalysis" evidence="12">
    <location>
        <position position="108"/>
    </location>
</feature>
<comment type="function">
    <text evidence="1 12">Catalyzes the condensation of (S)-aspartate-beta-semialdehyde [(S)-ASA] and pyruvate to 4-hydroxy-tetrahydrodipicolinate (HTPA).</text>
</comment>
<evidence type="ECO:0000313" key="16">
    <source>
        <dbReference type="EMBL" id="OEF98661.1"/>
    </source>
</evidence>
<dbReference type="InterPro" id="IPR020624">
    <property type="entry name" value="Schiff_base-form_aldolases_CS"/>
</dbReference>
<evidence type="ECO:0000256" key="1">
    <source>
        <dbReference type="ARBA" id="ARBA00003294"/>
    </source>
</evidence>
<dbReference type="SUPFAM" id="SSF51569">
    <property type="entry name" value="Aldolase"/>
    <property type="match status" value="1"/>
</dbReference>
<keyword evidence="10 12" id="KW-0704">Schiff base</keyword>
<dbReference type="EMBL" id="MIJE01000001">
    <property type="protein sequence ID" value="OEF98661.1"/>
    <property type="molecule type" value="Genomic_DNA"/>
</dbReference>
<dbReference type="SMART" id="SM01130">
    <property type="entry name" value="DHDPS"/>
    <property type="match status" value="1"/>
</dbReference>
<dbReference type="InterPro" id="IPR002220">
    <property type="entry name" value="DapA-like"/>
</dbReference>
<dbReference type="RefSeq" id="WP_069642153.1">
    <property type="nucleotide sequence ID" value="NZ_MIJE01000001.1"/>
</dbReference>
<dbReference type="PANTHER" id="PTHR12128">
    <property type="entry name" value="DIHYDRODIPICOLINATE SYNTHASE"/>
    <property type="match status" value="1"/>
</dbReference>
<dbReference type="EC" id="4.3.3.7" evidence="4 12"/>
<dbReference type="PROSITE" id="PS00665">
    <property type="entry name" value="DHDPS_1"/>
    <property type="match status" value="1"/>
</dbReference>
<evidence type="ECO:0000256" key="12">
    <source>
        <dbReference type="HAMAP-Rule" id="MF_00418"/>
    </source>
</evidence>
<sequence>MDFGRLITAMVTPFTDDLEVDYNKVNLLVDYLIEQGNDGLVVGGTTGESPNLTKAEKIKLFETVIERAQGKLKIIAGTGSNNTKESIELTQAAEKLGVDGAMLVVPYYNKPSDEGLYQHFKAIAESTKLPIMLYNVPGRTSLNMKAATVVRLAKIENICCIKEASGDLAQVTNILLGTDDKFLVYSGDDSNTLPMLAVGGHGVVSVAGHVIGNEIKAMINDYIAGNVEKAAKEHQRLMPIFEGMFITSNPVPVKAALNQKGIEVGSVRPPLVGATPEQQQFVKNLLQE</sequence>
<dbReference type="STRING" id="766136.BHF68_03095"/>
<dbReference type="CDD" id="cd00950">
    <property type="entry name" value="DHDPS"/>
    <property type="match status" value="1"/>
</dbReference>
<evidence type="ECO:0000256" key="3">
    <source>
        <dbReference type="ARBA" id="ARBA00007592"/>
    </source>
</evidence>
<dbReference type="GO" id="GO:0005829">
    <property type="term" value="C:cytosol"/>
    <property type="evidence" value="ECO:0007669"/>
    <property type="project" value="TreeGrafter"/>
</dbReference>
<evidence type="ECO:0000256" key="10">
    <source>
        <dbReference type="ARBA" id="ARBA00023270"/>
    </source>
</evidence>
<keyword evidence="8 12" id="KW-0457">Lysine biosynthesis</keyword>
<evidence type="ECO:0000256" key="11">
    <source>
        <dbReference type="ARBA" id="ARBA00047836"/>
    </source>
</evidence>
<dbReference type="OrthoDB" id="9782828at2"/>
<feature type="binding site" evidence="12 15">
    <location>
        <position position="46"/>
    </location>
    <ligand>
        <name>pyruvate</name>
        <dbReference type="ChEBI" id="CHEBI:15361"/>
    </ligand>
</feature>
<evidence type="ECO:0000256" key="4">
    <source>
        <dbReference type="ARBA" id="ARBA00012086"/>
    </source>
</evidence>
<dbReference type="GO" id="GO:0019877">
    <property type="term" value="P:diaminopimelate biosynthetic process"/>
    <property type="evidence" value="ECO:0007669"/>
    <property type="project" value="UniProtKB-UniRule"/>
</dbReference>
<comment type="caution">
    <text evidence="16">The sequence shown here is derived from an EMBL/GenBank/DDBJ whole genome shotgun (WGS) entry which is preliminary data.</text>
</comment>
<gene>
    <name evidence="12" type="primary">dapA</name>
    <name evidence="16" type="ORF">BHF68_03095</name>
</gene>
<evidence type="ECO:0000256" key="15">
    <source>
        <dbReference type="PIRSR" id="PIRSR001365-2"/>
    </source>
</evidence>
<keyword evidence="6 12" id="KW-0028">Amino-acid biosynthesis</keyword>
<comment type="pathway">
    <text evidence="2 12">Amino-acid biosynthesis; L-lysine biosynthesis via DAP pathway; (S)-tetrahydrodipicolinate from L-aspartate: step 3/4.</text>
</comment>
<evidence type="ECO:0000256" key="6">
    <source>
        <dbReference type="ARBA" id="ARBA00022605"/>
    </source>
</evidence>
<dbReference type="InterPro" id="IPR005263">
    <property type="entry name" value="DapA"/>
</dbReference>
<keyword evidence="17" id="KW-1185">Reference proteome</keyword>
<dbReference type="Proteomes" id="UP000094296">
    <property type="component" value="Unassembled WGS sequence"/>
</dbReference>
<dbReference type="GO" id="GO:0009089">
    <property type="term" value="P:lysine biosynthetic process via diaminopimelate"/>
    <property type="evidence" value="ECO:0007669"/>
    <property type="project" value="UniProtKB-UniRule"/>
</dbReference>
<comment type="subcellular location">
    <subcellularLocation>
        <location evidence="12">Cytoplasm</location>
    </subcellularLocation>
</comment>
<organism evidence="16 17">
    <name type="scientific">Desulfuribacillus alkaliarsenatis</name>
    <dbReference type="NCBI Taxonomy" id="766136"/>
    <lineage>
        <taxon>Bacteria</taxon>
        <taxon>Bacillati</taxon>
        <taxon>Bacillota</taxon>
        <taxon>Desulfuribacillia</taxon>
        <taxon>Desulfuribacillales</taxon>
        <taxon>Desulfuribacillaceae</taxon>
        <taxon>Desulfuribacillus</taxon>
    </lineage>
</organism>
<feature type="site" description="Part of a proton relay during catalysis" evidence="12">
    <location>
        <position position="45"/>
    </location>
</feature>
<dbReference type="HAMAP" id="MF_00418">
    <property type="entry name" value="DapA"/>
    <property type="match status" value="1"/>
</dbReference>
<comment type="catalytic activity">
    <reaction evidence="11 12">
        <text>L-aspartate 4-semialdehyde + pyruvate = (2S,4S)-4-hydroxy-2,3,4,5-tetrahydrodipicolinate + H2O + H(+)</text>
        <dbReference type="Rhea" id="RHEA:34171"/>
        <dbReference type="ChEBI" id="CHEBI:15361"/>
        <dbReference type="ChEBI" id="CHEBI:15377"/>
        <dbReference type="ChEBI" id="CHEBI:15378"/>
        <dbReference type="ChEBI" id="CHEBI:67139"/>
        <dbReference type="ChEBI" id="CHEBI:537519"/>
        <dbReference type="EC" id="4.3.3.7"/>
    </reaction>
</comment>
<dbReference type="PANTHER" id="PTHR12128:SF66">
    <property type="entry name" value="4-HYDROXY-2-OXOGLUTARATE ALDOLASE, MITOCHONDRIAL"/>
    <property type="match status" value="1"/>
</dbReference>
<feature type="binding site" evidence="12 15">
    <location>
        <position position="204"/>
    </location>
    <ligand>
        <name>pyruvate</name>
        <dbReference type="ChEBI" id="CHEBI:15361"/>
    </ligand>
</feature>
<dbReference type="InterPro" id="IPR013785">
    <property type="entry name" value="Aldolase_TIM"/>
</dbReference>
<dbReference type="AlphaFoldDB" id="A0A1E5G660"/>
<evidence type="ECO:0000256" key="7">
    <source>
        <dbReference type="ARBA" id="ARBA00022915"/>
    </source>
</evidence>
<accession>A0A1E5G660</accession>
<comment type="caution">
    <text evidence="12">Was originally thought to be a dihydrodipicolinate synthase (DHDPS), catalyzing the condensation of (S)-aspartate-beta-semialdehyde [(S)-ASA] and pyruvate to dihydrodipicolinate (DHDP). However, it was shown in E.coli that the product of the enzymatic reaction is not dihydrodipicolinate but in fact (4S)-4-hydroxy-2,3,4,5-tetrahydro-(2S)-dipicolinic acid (HTPA), and that the consecutive dehydration reaction leading to DHDP is not spontaneous but catalyzed by DapB.</text>
</comment>
<dbReference type="GO" id="GO:0008840">
    <property type="term" value="F:4-hydroxy-tetrahydrodipicolinate synthase activity"/>
    <property type="evidence" value="ECO:0007669"/>
    <property type="project" value="UniProtKB-UniRule"/>
</dbReference>
<dbReference type="Pfam" id="PF00701">
    <property type="entry name" value="DHDPS"/>
    <property type="match status" value="1"/>
</dbReference>
<evidence type="ECO:0000256" key="14">
    <source>
        <dbReference type="PIRSR" id="PIRSR001365-1"/>
    </source>
</evidence>
<evidence type="ECO:0000256" key="5">
    <source>
        <dbReference type="ARBA" id="ARBA00022490"/>
    </source>
</evidence>
<keyword evidence="5 12" id="KW-0963">Cytoplasm</keyword>
<protein>
    <recommendedName>
        <fullName evidence="4 12">4-hydroxy-tetrahydrodipicolinate synthase</fullName>
        <shortName evidence="12">HTPA synthase</shortName>
        <ecNumber evidence="4 12">4.3.3.7</ecNumber>
    </recommendedName>
</protein>
<feature type="active site" description="Schiff-base intermediate with substrate" evidence="12 14">
    <location>
        <position position="162"/>
    </location>
</feature>